<dbReference type="AlphaFoldDB" id="A0A5J5D6X0"/>
<evidence type="ECO:0000313" key="1">
    <source>
        <dbReference type="EMBL" id="KAA8587321.1"/>
    </source>
</evidence>
<evidence type="ECO:0000313" key="2">
    <source>
        <dbReference type="Proteomes" id="UP000327493"/>
    </source>
</evidence>
<protein>
    <submittedName>
        <fullName evidence="1">Uncharacterized protein</fullName>
    </submittedName>
</protein>
<keyword evidence="2" id="KW-1185">Reference proteome</keyword>
<reference evidence="1 2" key="1">
    <citation type="submission" date="2019-08" db="EMBL/GenBank/DDBJ databases">
        <title>A chromosome-level genome assembly, high-density linkage maps, and genome scans reveal the genomic architecture of hybrid incompatibilities underlying speciation via character displacement in darters (Percidae: Etheostominae).</title>
        <authorList>
            <person name="Moran R.L."/>
            <person name="Catchen J.M."/>
            <person name="Fuller R.C."/>
        </authorList>
    </citation>
    <scope>NUCLEOTIDE SEQUENCE [LARGE SCALE GENOMIC DNA]</scope>
    <source>
        <strain evidence="1">EspeVRDwgs_2016</strain>
        <tissue evidence="1">Muscle</tissue>
    </source>
</reference>
<proteinExistence type="predicted"/>
<dbReference type="Proteomes" id="UP000327493">
    <property type="component" value="Chromosome 12"/>
</dbReference>
<dbReference type="EMBL" id="VOFY01000012">
    <property type="protein sequence ID" value="KAA8587321.1"/>
    <property type="molecule type" value="Genomic_DNA"/>
</dbReference>
<comment type="caution">
    <text evidence="1">The sequence shown here is derived from an EMBL/GenBank/DDBJ whole genome shotgun (WGS) entry which is preliminary data.</text>
</comment>
<name>A0A5J5D6X0_9PERO</name>
<accession>A0A5J5D6X0</accession>
<gene>
    <name evidence="1" type="ORF">FQN60_016183</name>
</gene>
<sequence>MAAFSISLLSMTNWQKQKIWALFGPEPRQLNSLTKGPLLLFDEDYNDGAEPNVLPLCRCISVGNQNLLDAPTRRKPRQGQEIFLLESSCFIRMNNT</sequence>
<organism evidence="1 2">
    <name type="scientific">Etheostoma spectabile</name>
    <name type="common">orangethroat darter</name>
    <dbReference type="NCBI Taxonomy" id="54343"/>
    <lineage>
        <taxon>Eukaryota</taxon>
        <taxon>Metazoa</taxon>
        <taxon>Chordata</taxon>
        <taxon>Craniata</taxon>
        <taxon>Vertebrata</taxon>
        <taxon>Euteleostomi</taxon>
        <taxon>Actinopterygii</taxon>
        <taxon>Neopterygii</taxon>
        <taxon>Teleostei</taxon>
        <taxon>Neoteleostei</taxon>
        <taxon>Acanthomorphata</taxon>
        <taxon>Eupercaria</taxon>
        <taxon>Perciformes</taxon>
        <taxon>Percoidei</taxon>
        <taxon>Percidae</taxon>
        <taxon>Etheostomatinae</taxon>
        <taxon>Etheostoma</taxon>
    </lineage>
</organism>